<reference evidence="2 3" key="1">
    <citation type="submission" date="2016-04" db="EMBL/GenBank/DDBJ databases">
        <authorList>
            <person name="Evans L.H."/>
            <person name="Alamgir A."/>
            <person name="Owens N."/>
            <person name="Weber N.D."/>
            <person name="Virtaneva K."/>
            <person name="Barbian K."/>
            <person name="Babar A."/>
            <person name="Rosenke K."/>
        </authorList>
    </citation>
    <scope>NUCLEOTIDE SEQUENCE [LARGE SCALE GENOMIC DNA]</scope>
    <source>
        <strain evidence="3">S5(T) (JCM 30642 \VKM B-2941)</strain>
    </source>
</reference>
<dbReference type="EMBL" id="LT671858">
    <property type="protein sequence ID" value="SIM29996.1"/>
    <property type="molecule type" value="Genomic_DNA"/>
</dbReference>
<dbReference type="InterPro" id="IPR015422">
    <property type="entry name" value="PyrdxlP-dep_Trfase_small"/>
</dbReference>
<accession>A0A1N5S1W8</accession>
<evidence type="ECO:0000259" key="1">
    <source>
        <dbReference type="Pfam" id="PF00155"/>
    </source>
</evidence>
<dbReference type="Gene3D" id="3.40.640.10">
    <property type="entry name" value="Type I PLP-dependent aspartate aminotransferase-like (Major domain)"/>
    <property type="match status" value="1"/>
</dbReference>
<dbReference type="RefSeq" id="WP_148689398.1">
    <property type="nucleotide sequence ID" value="NZ_LT671858.1"/>
</dbReference>
<gene>
    <name evidence="2" type="ORF">CSP5_0044</name>
</gene>
<feature type="domain" description="Aminotransferase class I/classII large" evidence="1">
    <location>
        <begin position="54"/>
        <end position="328"/>
    </location>
</feature>
<dbReference type="InterPro" id="IPR004839">
    <property type="entry name" value="Aminotransferase_I/II_large"/>
</dbReference>
<keyword evidence="2" id="KW-0032">Aminotransferase</keyword>
<evidence type="ECO:0000313" key="3">
    <source>
        <dbReference type="Proteomes" id="UP000195607"/>
    </source>
</evidence>
<dbReference type="GO" id="GO:0008483">
    <property type="term" value="F:transaminase activity"/>
    <property type="evidence" value="ECO:0007669"/>
    <property type="project" value="UniProtKB-KW"/>
</dbReference>
<dbReference type="SUPFAM" id="SSF53383">
    <property type="entry name" value="PLP-dependent transferases"/>
    <property type="match status" value="1"/>
</dbReference>
<dbReference type="Gene3D" id="3.90.1150.10">
    <property type="entry name" value="Aspartate Aminotransferase, domain 1"/>
    <property type="match status" value="1"/>
</dbReference>
<dbReference type="InterPro" id="IPR015421">
    <property type="entry name" value="PyrdxlP-dep_Trfase_major"/>
</dbReference>
<proteinExistence type="predicted"/>
<keyword evidence="2" id="KW-0808">Transferase</keyword>
<dbReference type="AlphaFoldDB" id="A0A1N5S1W8"/>
<dbReference type="Pfam" id="PF00155">
    <property type="entry name" value="Aminotran_1_2"/>
    <property type="match status" value="1"/>
</dbReference>
<dbReference type="GeneID" id="41587366"/>
<dbReference type="InterPro" id="IPR015424">
    <property type="entry name" value="PyrdxlP-dep_Trfase"/>
</dbReference>
<evidence type="ECO:0000313" key="2">
    <source>
        <dbReference type="EMBL" id="SIM29996.1"/>
    </source>
</evidence>
<dbReference type="GO" id="GO:0030170">
    <property type="term" value="F:pyridoxal phosphate binding"/>
    <property type="evidence" value="ECO:0007669"/>
    <property type="project" value="InterPro"/>
</dbReference>
<dbReference type="CDD" id="cd00609">
    <property type="entry name" value="AAT_like"/>
    <property type="match status" value="1"/>
</dbReference>
<dbReference type="Proteomes" id="UP000195607">
    <property type="component" value="Chromosome I"/>
</dbReference>
<dbReference type="PANTHER" id="PTHR43510">
    <property type="entry name" value="AMINOTRANSFERASE FUNCTION, HYPOTHETICAL (EUROFUNG)"/>
    <property type="match status" value="1"/>
</dbReference>
<dbReference type="PANTHER" id="PTHR43510:SF1">
    <property type="entry name" value="AMINOTRANSFERASE FUNCTION, HYPOTHETICAL (EUROFUNG)"/>
    <property type="match status" value="1"/>
</dbReference>
<name>A0A1N5S1W8_9ARCH</name>
<sequence length="343" mass="39384">MYNINDNLFTWITGGMSKSKHNFCLSGMPELDLNSIGVKVDYDEYKKRRENIEREFNDLIAQMFDVEPDQVLSTTGGTEGIALGSIFLHKNSDCIDVPVPEYEPMYRVPESMGFKTQRVNPYVKLHPGKGNSLSTTIPNNPTGDLEGERNLEEYLDGKHEMYIDETFREFMFPEKPYTLLHKYPEAVVSTTMTKFFGGASWRVGWMLGNKEKIRELRSYRSLTTGSTARFSLYACMKILEKRNEVQKIVKKVMDENRKTVKEMLPKAGLKFTTPDRSSFVYVHTDGDSSQMAEDMLSKEGIFVSPGKYFGIPTGYRLCITSSPDQFRKDLEKLCEYHEGREKS</sequence>
<protein>
    <submittedName>
        <fullName evidence="2">Subgroup Ib aspartate aminotransferase</fullName>
    </submittedName>
</protein>
<organism evidence="2 3">
    <name type="scientific">Cuniculiplasma divulgatum</name>
    <dbReference type="NCBI Taxonomy" id="1673428"/>
    <lineage>
        <taxon>Archaea</taxon>
        <taxon>Methanobacteriati</taxon>
        <taxon>Thermoplasmatota</taxon>
        <taxon>Thermoplasmata</taxon>
        <taxon>Thermoplasmatales</taxon>
        <taxon>Cuniculiplasmataceae</taxon>
        <taxon>Cuniculiplasma</taxon>
    </lineage>
</organism>